<reference evidence="2" key="1">
    <citation type="submission" date="2021-06" db="EMBL/GenBank/DDBJ databases">
        <authorList>
            <person name="Kallberg Y."/>
            <person name="Tangrot J."/>
            <person name="Rosling A."/>
        </authorList>
    </citation>
    <scope>NUCLEOTIDE SEQUENCE</scope>
    <source>
        <strain evidence="2">FL130A</strain>
    </source>
</reference>
<dbReference type="InterPro" id="IPR000626">
    <property type="entry name" value="Ubiquitin-like_dom"/>
</dbReference>
<gene>
    <name evidence="2" type="ORF">ALEPTO_LOCUS9185</name>
</gene>
<protein>
    <submittedName>
        <fullName evidence="2">2786_t:CDS:1</fullName>
    </submittedName>
</protein>
<dbReference type="Proteomes" id="UP000789508">
    <property type="component" value="Unassembled WGS sequence"/>
</dbReference>
<dbReference type="Pfam" id="PF00240">
    <property type="entry name" value="ubiquitin"/>
    <property type="match status" value="1"/>
</dbReference>
<comment type="caution">
    <text evidence="2">The sequence shown here is derived from an EMBL/GenBank/DDBJ whole genome shotgun (WGS) entry which is preliminary data.</text>
</comment>
<dbReference type="SUPFAM" id="SSF54236">
    <property type="entry name" value="Ubiquitin-like"/>
    <property type="match status" value="1"/>
</dbReference>
<accession>A0A9N9GSF3</accession>
<dbReference type="PANTHER" id="PTHR36649:SF28">
    <property type="entry name" value="UBIQUITIN-LIKE DOMAIN-CONTAINING PROTEIN"/>
    <property type="match status" value="1"/>
</dbReference>
<dbReference type="InterPro" id="IPR019956">
    <property type="entry name" value="Ubiquitin_dom"/>
</dbReference>
<dbReference type="PROSITE" id="PS50053">
    <property type="entry name" value="UBIQUITIN_2"/>
    <property type="match status" value="1"/>
</dbReference>
<keyword evidence="3" id="KW-1185">Reference proteome</keyword>
<evidence type="ECO:0000259" key="1">
    <source>
        <dbReference type="PROSITE" id="PS50053"/>
    </source>
</evidence>
<organism evidence="2 3">
    <name type="scientific">Ambispora leptoticha</name>
    <dbReference type="NCBI Taxonomy" id="144679"/>
    <lineage>
        <taxon>Eukaryota</taxon>
        <taxon>Fungi</taxon>
        <taxon>Fungi incertae sedis</taxon>
        <taxon>Mucoromycota</taxon>
        <taxon>Glomeromycotina</taxon>
        <taxon>Glomeromycetes</taxon>
        <taxon>Archaeosporales</taxon>
        <taxon>Ambisporaceae</taxon>
        <taxon>Ambispora</taxon>
    </lineage>
</organism>
<dbReference type="SUPFAM" id="SSF56399">
    <property type="entry name" value="ADP-ribosylation"/>
    <property type="match status" value="1"/>
</dbReference>
<dbReference type="AlphaFoldDB" id="A0A9N9GSF3"/>
<dbReference type="InterPro" id="IPR029071">
    <property type="entry name" value="Ubiquitin-like_domsf"/>
</dbReference>
<evidence type="ECO:0000313" key="3">
    <source>
        <dbReference type="Proteomes" id="UP000789508"/>
    </source>
</evidence>
<dbReference type="Gene3D" id="3.10.20.90">
    <property type="entry name" value="Phosphatidylinositol 3-kinase Catalytic Subunit, Chain A, domain 1"/>
    <property type="match status" value="1"/>
</dbReference>
<feature type="domain" description="Ubiquitin-like" evidence="1">
    <location>
        <begin position="82"/>
        <end position="155"/>
    </location>
</feature>
<name>A0A9N9GSF3_9GLOM</name>
<proteinExistence type="predicted"/>
<dbReference type="PANTHER" id="PTHR36649">
    <property type="entry name" value="UBIQUITIN-LIKE DOMAIN-CONTAINING PROTEIN"/>
    <property type="match status" value="1"/>
</dbReference>
<dbReference type="OrthoDB" id="428577at2759"/>
<sequence length="342" mass="38694">MVSKASLLAAAISAITDEQVLLYDDYLNKKSDSNYKFKGQLNIDSLHQSHLVGGQVYTFIDDDTITPINLGVNLNQGRPQLIYVKTLTGKVLYIYPKLTDLVGQVKKSIQYIEGIPPDQQRLIFNGLQLEDSRSLVDYNIKAESTLFLALVLRGGSSQVLSYTFLNTDQLDPRFDFDFTNVFDTANDVFMRGNFQYKRPCGWKRLALKVLNKYGTDNAWLGTTSRHFRRTSCTNEWPVSYHGTAKDNCHSIAEDGYELSKGKRFAFGRGIYSSPDLKVAAKYAKKFTYDGQEYRVVIQNRVNPDTLVRIPAEQTGGHGEYWISPNGSDIRPYGICIKKISRS</sequence>
<dbReference type="SMART" id="SM00213">
    <property type="entry name" value="UBQ"/>
    <property type="match status" value="1"/>
</dbReference>
<evidence type="ECO:0000313" key="2">
    <source>
        <dbReference type="EMBL" id="CAG8626528.1"/>
    </source>
</evidence>
<dbReference type="Gene3D" id="3.90.175.10">
    <property type="entry name" value="Diphtheria Toxin, domain 1"/>
    <property type="match status" value="1"/>
</dbReference>
<dbReference type="PRINTS" id="PR00348">
    <property type="entry name" value="UBIQUITIN"/>
</dbReference>
<dbReference type="EMBL" id="CAJVPS010006545">
    <property type="protein sequence ID" value="CAG8626528.1"/>
    <property type="molecule type" value="Genomic_DNA"/>
</dbReference>